<feature type="region of interest" description="Disordered" evidence="1">
    <location>
        <begin position="288"/>
        <end position="368"/>
    </location>
</feature>
<dbReference type="SMART" id="SM00233">
    <property type="entry name" value="PH"/>
    <property type="match status" value="1"/>
</dbReference>
<feature type="region of interest" description="Disordered" evidence="1">
    <location>
        <begin position="226"/>
        <end position="259"/>
    </location>
</feature>
<sequence length="368" mass="41535">MEVLFEGQLERSNLFSGKEWKRGYAVLRKHPTTGSKVLEFYKDSHWNKNEPKAVCNLLSSYEASYVVGSTKKRFVFELKTVDHTYELGAPSEALRKQWIDKLNSAKDILNDSSIQNIIQTFNVALVDETLVRKHLNGFSGTCQLMVTDSEVIVVAAGQIKIRWKFSTIRRYKSQTETFVIEVGRKAPTGEGEFRFDTVNPIELFDVLDKAVKDRIRAKGIEISTLTPSSDTAPSFPSPPSGVGRMQPPARVASTNTEYSHLDQHMHKPNLATSSTEYDLLFNKDRFQQKRRSEPVIKAPPFDHNARKLTADSQFSNEHAAQANEDEEMYEDMNASLKHHDVIKSSGDQRRPPSSRPLPPPRGVIPADG</sequence>
<dbReference type="SMART" id="SM01244">
    <property type="entry name" value="IRS"/>
    <property type="match status" value="1"/>
</dbReference>
<protein>
    <recommendedName>
        <fullName evidence="2">PH domain-containing protein</fullName>
    </recommendedName>
</protein>
<proteinExistence type="predicted"/>
<dbReference type="InterPro" id="IPR011993">
    <property type="entry name" value="PH-like_dom_sf"/>
</dbReference>
<dbReference type="EnsemblMetazoa" id="CLYHEMT021185.1">
    <property type="protein sequence ID" value="CLYHEMP021185.1"/>
    <property type="gene ID" value="CLYHEMG021185"/>
</dbReference>
<keyword evidence="4" id="KW-1185">Reference proteome</keyword>
<evidence type="ECO:0000313" key="3">
    <source>
        <dbReference type="EnsemblMetazoa" id="CLYHEMP021185.1"/>
    </source>
</evidence>
<dbReference type="PROSITE" id="PS50003">
    <property type="entry name" value="PH_DOMAIN"/>
    <property type="match status" value="1"/>
</dbReference>
<dbReference type="CDD" id="cd00821">
    <property type="entry name" value="PH"/>
    <property type="match status" value="1"/>
</dbReference>
<feature type="compositionally biased region" description="Basic and acidic residues" evidence="1">
    <location>
        <begin position="337"/>
        <end position="350"/>
    </location>
</feature>
<dbReference type="AlphaFoldDB" id="A0A7M5XDI9"/>
<dbReference type="GO" id="GO:0007169">
    <property type="term" value="P:cell surface receptor protein tyrosine kinase signaling pathway"/>
    <property type="evidence" value="ECO:0007669"/>
    <property type="project" value="TreeGrafter"/>
</dbReference>
<dbReference type="InterPro" id="IPR002404">
    <property type="entry name" value="IRS_PTB"/>
</dbReference>
<evidence type="ECO:0000256" key="1">
    <source>
        <dbReference type="SAM" id="MobiDB-lite"/>
    </source>
</evidence>
<dbReference type="Gene3D" id="2.30.29.30">
    <property type="entry name" value="Pleckstrin-homology domain (PH domain)/Phosphotyrosine-binding domain (PTB)"/>
    <property type="match status" value="2"/>
</dbReference>
<dbReference type="InterPro" id="IPR050996">
    <property type="entry name" value="Docking_Protein_DOK"/>
</dbReference>
<dbReference type="Pfam" id="PF02174">
    <property type="entry name" value="IRS"/>
    <property type="match status" value="1"/>
</dbReference>
<evidence type="ECO:0000313" key="4">
    <source>
        <dbReference type="Proteomes" id="UP000594262"/>
    </source>
</evidence>
<dbReference type="PANTHER" id="PTHR21258">
    <property type="entry name" value="DOCKING PROTEIN RELATED"/>
    <property type="match status" value="1"/>
</dbReference>
<dbReference type="PANTHER" id="PTHR21258:SF62">
    <property type="entry name" value="INSULIN RECEPTOR SUBSTRATE 1"/>
    <property type="match status" value="1"/>
</dbReference>
<dbReference type="SMART" id="SM00310">
    <property type="entry name" value="PTBI"/>
    <property type="match status" value="1"/>
</dbReference>
<dbReference type="GO" id="GO:0005737">
    <property type="term" value="C:cytoplasm"/>
    <property type="evidence" value="ECO:0007669"/>
    <property type="project" value="TreeGrafter"/>
</dbReference>
<evidence type="ECO:0000259" key="2">
    <source>
        <dbReference type="PROSITE" id="PS50003"/>
    </source>
</evidence>
<dbReference type="InterPro" id="IPR001849">
    <property type="entry name" value="PH_domain"/>
</dbReference>
<feature type="domain" description="PH" evidence="2">
    <location>
        <begin position="2"/>
        <end position="107"/>
    </location>
</feature>
<dbReference type="Proteomes" id="UP000594262">
    <property type="component" value="Unplaced"/>
</dbReference>
<name>A0A7M5XDI9_9CNID</name>
<dbReference type="OrthoDB" id="6279276at2759"/>
<dbReference type="SUPFAM" id="SSF50729">
    <property type="entry name" value="PH domain-like"/>
    <property type="match status" value="2"/>
</dbReference>
<accession>A0A7M5XDI9</accession>
<dbReference type="Pfam" id="PF00169">
    <property type="entry name" value="PH"/>
    <property type="match status" value="1"/>
</dbReference>
<dbReference type="GeneID" id="136820768"/>
<feature type="compositionally biased region" description="Pro residues" evidence="1">
    <location>
        <begin position="353"/>
        <end position="362"/>
    </location>
</feature>
<reference evidence="3" key="1">
    <citation type="submission" date="2021-01" db="UniProtKB">
        <authorList>
            <consortium name="EnsemblMetazoa"/>
        </authorList>
    </citation>
    <scope>IDENTIFICATION</scope>
</reference>
<dbReference type="RefSeq" id="XP_066933096.1">
    <property type="nucleotide sequence ID" value="XM_067076995.1"/>
</dbReference>
<organism evidence="3 4">
    <name type="scientific">Clytia hemisphaerica</name>
    <dbReference type="NCBI Taxonomy" id="252671"/>
    <lineage>
        <taxon>Eukaryota</taxon>
        <taxon>Metazoa</taxon>
        <taxon>Cnidaria</taxon>
        <taxon>Hydrozoa</taxon>
        <taxon>Hydroidolina</taxon>
        <taxon>Leptothecata</taxon>
        <taxon>Obeliida</taxon>
        <taxon>Clytiidae</taxon>
        <taxon>Clytia</taxon>
    </lineage>
</organism>